<proteinExistence type="predicted"/>
<sequence length="437" mass="51104">MTETLGQKIKKLRKELKMTQSDLAGNEMTKSMLSHIENNQASPSMKNLQYIAKRLEKSISYFLEEDFKEKKEIITEIPIEELNTEMRNINNLIENKQFKKALEELKPILKSYNFNKTTIIYADVISKLGTCLIELGEFEEGEKTLRTASKVYIDNHLFIKAAKTYNELNIIYFKTFDYDKSLKILEETWNIYHKSINKDIFFEIDLLHFQSYIYTSLDNYKEALSSLEKAMNLSNEKNSYYKLGEIYRVISAVYWVLKDNDKFQYNIKKAKEFADFSEDKSTLSRIEHTLAVYANSLGNPNKALEHINMFLEYTSEDVSLIYLELAKAYYTLKKYDLALENIVKAAYSSEVFIKPDYLYMWEAKVHEGLILHALGKSEKAIESIQYAIDKMIKFSYSSNLSFAYKSLSTVYSEINDFENAFYALKKSEEILSLLNNK</sequence>
<accession>A0A9J6NZQ6</accession>
<dbReference type="PROSITE" id="PS50005">
    <property type="entry name" value="TPR"/>
    <property type="match status" value="1"/>
</dbReference>
<feature type="domain" description="HTH cro/C1-type" evidence="3">
    <location>
        <begin position="9"/>
        <end position="62"/>
    </location>
</feature>
<feature type="repeat" description="TPR" evidence="2">
    <location>
        <begin position="204"/>
        <end position="237"/>
    </location>
</feature>
<dbReference type="Pfam" id="PF13181">
    <property type="entry name" value="TPR_8"/>
    <property type="match status" value="1"/>
</dbReference>
<gene>
    <name evidence="4" type="ORF">KDK92_02735</name>
</gene>
<dbReference type="RefSeq" id="WP_250857511.1">
    <property type="nucleotide sequence ID" value="NZ_JAGSOJ010000001.1"/>
</dbReference>
<dbReference type="PANTHER" id="PTHR46797:SF1">
    <property type="entry name" value="METHYLPHOSPHONATE SYNTHASE"/>
    <property type="match status" value="1"/>
</dbReference>
<reference evidence="4" key="1">
    <citation type="journal article" date="2021" name="mSystems">
        <title>Bacteria and Archaea Synergistically Convert Glycine Betaine to Biogenic Methane in the Formosa Cold Seep of the South China Sea.</title>
        <authorList>
            <person name="Li L."/>
            <person name="Zhang W."/>
            <person name="Zhang S."/>
            <person name="Song L."/>
            <person name="Sun Q."/>
            <person name="Zhang H."/>
            <person name="Xiang H."/>
            <person name="Dong X."/>
        </authorList>
    </citation>
    <scope>NUCLEOTIDE SEQUENCE</scope>
    <source>
        <strain evidence="4">ZWT</strain>
    </source>
</reference>
<comment type="caution">
    <text evidence="4">The sequence shown here is derived from an EMBL/GenBank/DDBJ whole genome shotgun (WGS) entry which is preliminary data.</text>
</comment>
<dbReference type="InterPro" id="IPR001387">
    <property type="entry name" value="Cro/C1-type_HTH"/>
</dbReference>
<dbReference type="InterPro" id="IPR050807">
    <property type="entry name" value="TransReg_Diox_bact_type"/>
</dbReference>
<evidence type="ECO:0000259" key="3">
    <source>
        <dbReference type="PROSITE" id="PS50943"/>
    </source>
</evidence>
<dbReference type="PROSITE" id="PS50943">
    <property type="entry name" value="HTH_CROC1"/>
    <property type="match status" value="1"/>
</dbReference>
<evidence type="ECO:0000313" key="4">
    <source>
        <dbReference type="EMBL" id="MCM1988640.1"/>
    </source>
</evidence>
<protein>
    <submittedName>
        <fullName evidence="4">Helix-turn-helix domain-containing protein</fullName>
    </submittedName>
</protein>
<dbReference type="GO" id="GO:0003677">
    <property type="term" value="F:DNA binding"/>
    <property type="evidence" value="ECO:0007669"/>
    <property type="project" value="UniProtKB-KW"/>
</dbReference>
<keyword evidence="2" id="KW-0802">TPR repeat</keyword>
<dbReference type="SUPFAM" id="SSF48452">
    <property type="entry name" value="TPR-like"/>
    <property type="match status" value="2"/>
</dbReference>
<dbReference type="CDD" id="cd00093">
    <property type="entry name" value="HTH_XRE"/>
    <property type="match status" value="1"/>
</dbReference>
<dbReference type="Proteomes" id="UP001056429">
    <property type="component" value="Unassembled WGS sequence"/>
</dbReference>
<organism evidence="4 5">
    <name type="scientific">Oceanirhabdus seepicola</name>
    <dbReference type="NCBI Taxonomy" id="2828781"/>
    <lineage>
        <taxon>Bacteria</taxon>
        <taxon>Bacillati</taxon>
        <taxon>Bacillota</taxon>
        <taxon>Clostridia</taxon>
        <taxon>Eubacteriales</taxon>
        <taxon>Clostridiaceae</taxon>
        <taxon>Oceanirhabdus</taxon>
    </lineage>
</organism>
<evidence type="ECO:0000256" key="2">
    <source>
        <dbReference type="PROSITE-ProRule" id="PRU00339"/>
    </source>
</evidence>
<evidence type="ECO:0000256" key="1">
    <source>
        <dbReference type="ARBA" id="ARBA00023125"/>
    </source>
</evidence>
<name>A0A9J6NZQ6_9CLOT</name>
<dbReference type="SMART" id="SM00028">
    <property type="entry name" value="TPR"/>
    <property type="match status" value="7"/>
</dbReference>
<dbReference type="GO" id="GO:0005829">
    <property type="term" value="C:cytosol"/>
    <property type="evidence" value="ECO:0007669"/>
    <property type="project" value="TreeGrafter"/>
</dbReference>
<dbReference type="PANTHER" id="PTHR46797">
    <property type="entry name" value="HTH-TYPE TRANSCRIPTIONAL REGULATOR"/>
    <property type="match status" value="1"/>
</dbReference>
<dbReference type="Gene3D" id="1.25.40.10">
    <property type="entry name" value="Tetratricopeptide repeat domain"/>
    <property type="match status" value="2"/>
</dbReference>
<evidence type="ECO:0000313" key="5">
    <source>
        <dbReference type="Proteomes" id="UP001056429"/>
    </source>
</evidence>
<reference evidence="4" key="2">
    <citation type="submission" date="2021-04" db="EMBL/GenBank/DDBJ databases">
        <authorList>
            <person name="Dong X."/>
        </authorList>
    </citation>
    <scope>NUCLEOTIDE SEQUENCE</scope>
    <source>
        <strain evidence="4">ZWT</strain>
    </source>
</reference>
<keyword evidence="5" id="KW-1185">Reference proteome</keyword>
<dbReference type="InterPro" id="IPR019734">
    <property type="entry name" value="TPR_rpt"/>
</dbReference>
<dbReference type="SMART" id="SM00530">
    <property type="entry name" value="HTH_XRE"/>
    <property type="match status" value="1"/>
</dbReference>
<dbReference type="Pfam" id="PF01381">
    <property type="entry name" value="HTH_3"/>
    <property type="match status" value="1"/>
</dbReference>
<dbReference type="InterPro" id="IPR010982">
    <property type="entry name" value="Lambda_DNA-bd_dom_sf"/>
</dbReference>
<dbReference type="SUPFAM" id="SSF47413">
    <property type="entry name" value="lambda repressor-like DNA-binding domains"/>
    <property type="match status" value="1"/>
</dbReference>
<dbReference type="GO" id="GO:0003700">
    <property type="term" value="F:DNA-binding transcription factor activity"/>
    <property type="evidence" value="ECO:0007669"/>
    <property type="project" value="TreeGrafter"/>
</dbReference>
<keyword evidence="1" id="KW-0238">DNA-binding</keyword>
<dbReference type="AlphaFoldDB" id="A0A9J6NZQ6"/>
<dbReference type="InterPro" id="IPR011990">
    <property type="entry name" value="TPR-like_helical_dom_sf"/>
</dbReference>
<dbReference type="EMBL" id="JAGSOJ010000001">
    <property type="protein sequence ID" value="MCM1988640.1"/>
    <property type="molecule type" value="Genomic_DNA"/>
</dbReference>